<accession>A0A2W5MUX2</accession>
<dbReference type="AlphaFoldDB" id="A0A2W5MUX2"/>
<dbReference type="Proteomes" id="UP000249417">
    <property type="component" value="Unassembled WGS sequence"/>
</dbReference>
<dbReference type="EMBL" id="QFQB01000070">
    <property type="protein sequence ID" value="PZQ44956.1"/>
    <property type="molecule type" value="Genomic_DNA"/>
</dbReference>
<protein>
    <submittedName>
        <fullName evidence="1">Uncharacterized protein</fullName>
    </submittedName>
</protein>
<organism evidence="1 2">
    <name type="scientific">Micavibrio aeruginosavorus</name>
    <dbReference type="NCBI Taxonomy" id="349221"/>
    <lineage>
        <taxon>Bacteria</taxon>
        <taxon>Pseudomonadati</taxon>
        <taxon>Bdellovibrionota</taxon>
        <taxon>Bdellovibrionia</taxon>
        <taxon>Bdellovibrionales</taxon>
        <taxon>Pseudobdellovibrionaceae</taxon>
        <taxon>Micavibrio</taxon>
    </lineage>
</organism>
<gene>
    <name evidence="1" type="ORF">DI551_08940</name>
</gene>
<reference evidence="1 2" key="1">
    <citation type="submission" date="2017-08" db="EMBL/GenBank/DDBJ databases">
        <title>Infants hospitalized years apart are colonized by the same room-sourced microbial strains.</title>
        <authorList>
            <person name="Brooks B."/>
            <person name="Olm M.R."/>
            <person name="Firek B.A."/>
            <person name="Baker R."/>
            <person name="Thomas B.C."/>
            <person name="Morowitz M.J."/>
            <person name="Banfield J.F."/>
        </authorList>
    </citation>
    <scope>NUCLEOTIDE SEQUENCE [LARGE SCALE GENOMIC DNA]</scope>
    <source>
        <strain evidence="1">S2_005_002_R2_29</strain>
    </source>
</reference>
<sequence length="295" mass="33321">MRKTVLFIVADEKLNAGERDYMKAFSANLLRAQYPDTQYLVYKIGERTGKEVETAATRLPMTDAEYEKIPRFTQMPQGVGNLTVIGVGQSTTDHVIKLAKENWETPVALVTHMIEPDKIPALNETGVMVYSPTEKPDPNLMFKKLHSVPHTNTEASCMYDYEILKDRFSDILKDDEPFAFVVLNAGFPVTDAEGRTEWNPYKEEEAKAQGYALGPAQSEGRKRIRAEQYDDVCGGLYAGAGISGRVCHSDDGSICLWPASQRHQGWLYAGKKRQLCRICFQQRRLWHDGWCDVAC</sequence>
<evidence type="ECO:0000313" key="1">
    <source>
        <dbReference type="EMBL" id="PZQ44956.1"/>
    </source>
</evidence>
<comment type="caution">
    <text evidence="1">The sequence shown here is derived from an EMBL/GenBank/DDBJ whole genome shotgun (WGS) entry which is preliminary data.</text>
</comment>
<proteinExistence type="predicted"/>
<evidence type="ECO:0000313" key="2">
    <source>
        <dbReference type="Proteomes" id="UP000249417"/>
    </source>
</evidence>
<name>A0A2W5MUX2_9BACT</name>